<keyword evidence="4" id="KW-1185">Reference proteome</keyword>
<name>A0A3P6R0D9_CYLGO</name>
<dbReference type="EMBL" id="UYRV01007389">
    <property type="protein sequence ID" value="VDK54569.1"/>
    <property type="molecule type" value="Genomic_DNA"/>
</dbReference>
<accession>A0A3P6R0D9</accession>
<dbReference type="OrthoDB" id="787137at2759"/>
<gene>
    <name evidence="3" type="ORF">CGOC_LOCUS3045</name>
</gene>
<reference evidence="3 4" key="1">
    <citation type="submission" date="2018-11" db="EMBL/GenBank/DDBJ databases">
        <authorList>
            <consortium name="Pathogen Informatics"/>
        </authorList>
    </citation>
    <scope>NUCLEOTIDE SEQUENCE [LARGE SCALE GENOMIC DNA]</scope>
</reference>
<evidence type="ECO:0000256" key="1">
    <source>
        <dbReference type="SAM" id="MobiDB-lite"/>
    </source>
</evidence>
<dbReference type="InterPro" id="IPR040706">
    <property type="entry name" value="Zf-MYST"/>
</dbReference>
<evidence type="ECO:0000313" key="3">
    <source>
        <dbReference type="EMBL" id="VDK54569.1"/>
    </source>
</evidence>
<dbReference type="Pfam" id="PF17772">
    <property type="entry name" value="zf-MYST"/>
    <property type="match status" value="1"/>
</dbReference>
<feature type="compositionally biased region" description="Basic and acidic residues" evidence="1">
    <location>
        <begin position="68"/>
        <end position="82"/>
    </location>
</feature>
<protein>
    <recommendedName>
        <fullName evidence="2">MYST zinc finger domain-containing protein</fullName>
    </recommendedName>
</protein>
<feature type="region of interest" description="Disordered" evidence="1">
    <location>
        <begin position="62"/>
        <end position="82"/>
    </location>
</feature>
<feature type="region of interest" description="Disordered" evidence="1">
    <location>
        <begin position="1"/>
        <end position="48"/>
    </location>
</feature>
<feature type="compositionally biased region" description="Polar residues" evidence="1">
    <location>
        <begin position="29"/>
        <end position="47"/>
    </location>
</feature>
<dbReference type="Gene3D" id="3.30.60.60">
    <property type="entry name" value="N-acetyl transferase-like"/>
    <property type="match status" value="1"/>
</dbReference>
<dbReference type="AlphaFoldDB" id="A0A3P6R0D9"/>
<evidence type="ECO:0000259" key="2">
    <source>
        <dbReference type="Pfam" id="PF17772"/>
    </source>
</evidence>
<dbReference type="SUPFAM" id="SSF55729">
    <property type="entry name" value="Acyl-CoA N-acyltransferases (Nat)"/>
    <property type="match status" value="1"/>
</dbReference>
<dbReference type="Proteomes" id="UP000271889">
    <property type="component" value="Unassembled WGS sequence"/>
</dbReference>
<organism evidence="3 4">
    <name type="scientific">Cylicostephanus goldi</name>
    <name type="common">Nematode worm</name>
    <dbReference type="NCBI Taxonomy" id="71465"/>
    <lineage>
        <taxon>Eukaryota</taxon>
        <taxon>Metazoa</taxon>
        <taxon>Ecdysozoa</taxon>
        <taxon>Nematoda</taxon>
        <taxon>Chromadorea</taxon>
        <taxon>Rhabditida</taxon>
        <taxon>Rhabditina</taxon>
        <taxon>Rhabditomorpha</taxon>
        <taxon>Strongyloidea</taxon>
        <taxon>Strongylidae</taxon>
        <taxon>Cylicostephanus</taxon>
    </lineage>
</organism>
<evidence type="ECO:0000313" key="4">
    <source>
        <dbReference type="Proteomes" id="UP000271889"/>
    </source>
</evidence>
<dbReference type="InterPro" id="IPR016181">
    <property type="entry name" value="Acyl_CoA_acyltransferase"/>
</dbReference>
<feature type="compositionally biased region" description="Polar residues" evidence="1">
    <location>
        <begin position="1"/>
        <end position="15"/>
    </location>
</feature>
<sequence length="190" mass="21652">MSSPPIFNLGSAQNTPEKRGRKKKLVKQLSISDDASTTIQGPSSTLSADRAKEILQERDNLNNGLISADEHHREASRSPRRRTFSEKTLSHFLKEDEELFKQALDAEDSLLSVKEETEKQVKEQWINLGGGTDIRVLYPTPYPESIKNAPLFFVCPFCMKPISEEHSFFVHQVGCLFKSLFYSYSLYCLF</sequence>
<proteinExistence type="predicted"/>
<feature type="domain" description="MYST zinc finger" evidence="2">
    <location>
        <begin position="132"/>
        <end position="175"/>
    </location>
</feature>